<accession>M4AQB9</accession>
<dbReference type="GeneTree" id="ENSGT00390000008658"/>
<dbReference type="PANTHER" id="PTHR31094:SF2">
    <property type="entry name" value="RIKEN CDNA 2310061I04 GENE"/>
    <property type="match status" value="1"/>
</dbReference>
<sequence>MAVSRGGVALWMGCLCSQSRRRPVQRWSRSLSQVFHWQWMCQPCPLSSAAWALPPPNSLRYQKPRQPLLHHPLHHPLHHASQQRDRCYEEDWEESHSVCVLVPQERLNSLHTLLKLPAFSHIQPEDVVTLENPGRDAAFSFQLTTVDGSREDDISIDNVQMAGTDVIQRDFSCFTNLLEREDCLVPFMYGSQFYCFCCPSTHLGVGGLMKSCQNHGLNMTELLLLPLSSVCLCNPLGPGEVLGDRDSEEEEKLGLMYERLRLELPNFFMTNHDYTMYSNDVEFINGLLNMKTRGLMGYRLTLTLWRFLSLCYYTEARLDVLKLTKHMEDGTIKARWRIKGLPFHSGLLRFYRKDKSHLYRSYDAFSTFYIGHDGLIHCHKVEKVMPAQPPVLPRVTSLLAGALVALGVQEHRPALNLLPPILSSLRQSKN</sequence>
<dbReference type="InterPro" id="IPR018790">
    <property type="entry name" value="DUF2358"/>
</dbReference>
<dbReference type="InParanoid" id="M4AQB9"/>
<name>M4AQB9_XIPMA</name>
<dbReference type="HOGENOM" id="CLU_662152_0_0_1"/>
<dbReference type="OrthoDB" id="44820at2759"/>
<reference evidence="1" key="4">
    <citation type="submission" date="2025-09" db="UniProtKB">
        <authorList>
            <consortium name="Ensembl"/>
        </authorList>
    </citation>
    <scope>IDENTIFICATION</scope>
    <source>
        <strain evidence="1">JP 163 A</strain>
    </source>
</reference>
<keyword evidence="2" id="KW-1185">Reference proteome</keyword>
<dbReference type="Pfam" id="PF10184">
    <property type="entry name" value="DUF2358"/>
    <property type="match status" value="1"/>
</dbReference>
<reference evidence="1" key="3">
    <citation type="submission" date="2025-08" db="UniProtKB">
        <authorList>
            <consortium name="Ensembl"/>
        </authorList>
    </citation>
    <scope>IDENTIFICATION</scope>
    <source>
        <strain evidence="1">JP 163 A</strain>
    </source>
</reference>
<dbReference type="OMA" id="VKNHDYS"/>
<dbReference type="STRING" id="8083.ENSXMAP00000016664"/>
<dbReference type="PANTHER" id="PTHR31094">
    <property type="entry name" value="RIKEN CDNA 2310061I04 GENE"/>
    <property type="match status" value="1"/>
</dbReference>
<dbReference type="FunCoup" id="M4AQB9">
    <property type="interactions" value="25"/>
</dbReference>
<evidence type="ECO:0000313" key="1">
    <source>
        <dbReference type="Ensembl" id="ENSXMAP00000016664.1"/>
    </source>
</evidence>
<dbReference type="AlphaFoldDB" id="M4AQB9"/>
<evidence type="ECO:0000313" key="2">
    <source>
        <dbReference type="Proteomes" id="UP000002852"/>
    </source>
</evidence>
<proteinExistence type="predicted"/>
<reference evidence="2" key="2">
    <citation type="journal article" date="2013" name="Nat. Genet.">
        <title>The genome of the platyfish, Xiphophorus maculatus, provides insights into evolutionary adaptation and several complex traits.</title>
        <authorList>
            <person name="Schartl M."/>
            <person name="Walter R.B."/>
            <person name="Shen Y."/>
            <person name="Garcia T."/>
            <person name="Catchen J."/>
            <person name="Amores A."/>
            <person name="Braasch I."/>
            <person name="Chalopin D."/>
            <person name="Volff J.N."/>
            <person name="Lesch K.P."/>
            <person name="Bisazza A."/>
            <person name="Minx P."/>
            <person name="Hillier L."/>
            <person name="Wilson R.K."/>
            <person name="Fuerstenberg S."/>
            <person name="Boore J."/>
            <person name="Searle S."/>
            <person name="Postlethwait J.H."/>
            <person name="Warren W.C."/>
        </authorList>
    </citation>
    <scope>NUCLEOTIDE SEQUENCE [LARGE SCALE GENOMIC DNA]</scope>
    <source>
        <strain evidence="2">JP 163 A</strain>
    </source>
</reference>
<dbReference type="Proteomes" id="UP000002852">
    <property type="component" value="Unassembled WGS sequence"/>
</dbReference>
<organism evidence="1 2">
    <name type="scientific">Xiphophorus maculatus</name>
    <name type="common">Southern platyfish</name>
    <name type="synonym">Platypoecilus maculatus</name>
    <dbReference type="NCBI Taxonomy" id="8083"/>
    <lineage>
        <taxon>Eukaryota</taxon>
        <taxon>Metazoa</taxon>
        <taxon>Chordata</taxon>
        <taxon>Craniata</taxon>
        <taxon>Vertebrata</taxon>
        <taxon>Euteleostomi</taxon>
        <taxon>Actinopterygii</taxon>
        <taxon>Neopterygii</taxon>
        <taxon>Teleostei</taxon>
        <taxon>Neoteleostei</taxon>
        <taxon>Acanthomorphata</taxon>
        <taxon>Ovalentaria</taxon>
        <taxon>Atherinomorphae</taxon>
        <taxon>Cyprinodontiformes</taxon>
        <taxon>Poeciliidae</taxon>
        <taxon>Poeciliinae</taxon>
        <taxon>Xiphophorus</taxon>
    </lineage>
</organism>
<protein>
    <submittedName>
        <fullName evidence="1">Si:ch211-215a10.4</fullName>
    </submittedName>
</protein>
<reference evidence="2" key="1">
    <citation type="submission" date="2012-01" db="EMBL/GenBank/DDBJ databases">
        <authorList>
            <person name="Walter R."/>
            <person name="Schartl M."/>
            <person name="Warren W."/>
        </authorList>
    </citation>
    <scope>NUCLEOTIDE SEQUENCE [LARGE SCALE GENOMIC DNA]</scope>
    <source>
        <strain evidence="2">JP 163 A</strain>
    </source>
</reference>
<dbReference type="eggNOG" id="KOG4457">
    <property type="taxonomic scope" value="Eukaryota"/>
</dbReference>
<dbReference type="Ensembl" id="ENSXMAT00000016688.2">
    <property type="protein sequence ID" value="ENSXMAP00000016664.1"/>
    <property type="gene ID" value="ENSXMAG00000016630.2"/>
</dbReference>